<dbReference type="PANTHER" id="PTHR34039">
    <property type="entry name" value="UPF0102 PROTEIN YRAN"/>
    <property type="match status" value="1"/>
</dbReference>
<name>A0ABT4XWE0_9RHOB</name>
<dbReference type="InterPro" id="IPR011335">
    <property type="entry name" value="Restrct_endonuc-II-like"/>
</dbReference>
<dbReference type="Gene3D" id="3.40.1350.10">
    <property type="match status" value="1"/>
</dbReference>
<comment type="similarity">
    <text evidence="1">Belongs to the UPF0102 family.</text>
</comment>
<gene>
    <name evidence="3" type="ORF">PFY00_16225</name>
</gene>
<dbReference type="RefSeq" id="WP_271433639.1">
    <property type="nucleotide sequence ID" value="NZ_JAQIOY010000008.1"/>
</dbReference>
<evidence type="ECO:0000256" key="2">
    <source>
        <dbReference type="SAM" id="MobiDB-lite"/>
    </source>
</evidence>
<dbReference type="PANTHER" id="PTHR34039:SF1">
    <property type="entry name" value="UPF0102 PROTEIN YRAN"/>
    <property type="match status" value="1"/>
</dbReference>
<evidence type="ECO:0000256" key="1">
    <source>
        <dbReference type="ARBA" id="ARBA00006738"/>
    </source>
</evidence>
<dbReference type="InterPro" id="IPR011856">
    <property type="entry name" value="tRNA_endonuc-like_dom_sf"/>
</dbReference>
<sequence length="135" mass="14641">MTVCPKPAERSAKNAARRRAGATNYHAGQSAEFSVIAQYTQSGHHLLHHRWRGRAGEVDLIFVRAGEVVFVEVKKSRCIDLAVAALGSRQIRRLLAAAEEFLGTQPRGALTPMRFDLAAVDVSGHVVVIENALAA</sequence>
<evidence type="ECO:0000313" key="4">
    <source>
        <dbReference type="Proteomes" id="UP001210720"/>
    </source>
</evidence>
<proteinExistence type="inferred from homology"/>
<protein>
    <submittedName>
        <fullName evidence="3">YraN family protein</fullName>
    </submittedName>
</protein>
<keyword evidence="4" id="KW-1185">Reference proteome</keyword>
<evidence type="ECO:0000313" key="3">
    <source>
        <dbReference type="EMBL" id="MDA7426285.1"/>
    </source>
</evidence>
<dbReference type="Pfam" id="PF02021">
    <property type="entry name" value="UPF0102"/>
    <property type="match status" value="1"/>
</dbReference>
<dbReference type="EMBL" id="JAQIOY010000008">
    <property type="protein sequence ID" value="MDA7426285.1"/>
    <property type="molecule type" value="Genomic_DNA"/>
</dbReference>
<dbReference type="Proteomes" id="UP001210720">
    <property type="component" value="Unassembled WGS sequence"/>
</dbReference>
<dbReference type="InterPro" id="IPR003509">
    <property type="entry name" value="UPF0102_YraN-like"/>
</dbReference>
<accession>A0ABT4XWE0</accession>
<reference evidence="3 4" key="1">
    <citation type="submission" date="2023-01" db="EMBL/GenBank/DDBJ databases">
        <title>Thalassococcus onchidii sp. nov., isolated from a marine invertebrate from the South China Sea.</title>
        <authorList>
            <person name="Xu S."/>
            <person name="Liu Z."/>
            <person name="Xu Y."/>
        </authorList>
    </citation>
    <scope>NUCLEOTIDE SEQUENCE [LARGE SCALE GENOMIC DNA]</scope>
    <source>
        <strain evidence="3 4">KCTC 32084</strain>
    </source>
</reference>
<dbReference type="SUPFAM" id="SSF52980">
    <property type="entry name" value="Restriction endonuclease-like"/>
    <property type="match status" value="1"/>
</dbReference>
<feature type="region of interest" description="Disordered" evidence="2">
    <location>
        <begin position="1"/>
        <end position="21"/>
    </location>
</feature>
<comment type="caution">
    <text evidence="3">The sequence shown here is derived from an EMBL/GenBank/DDBJ whole genome shotgun (WGS) entry which is preliminary data.</text>
</comment>
<organism evidence="3 4">
    <name type="scientific">Thalassococcus lentus</name>
    <dbReference type="NCBI Taxonomy" id="1210524"/>
    <lineage>
        <taxon>Bacteria</taxon>
        <taxon>Pseudomonadati</taxon>
        <taxon>Pseudomonadota</taxon>
        <taxon>Alphaproteobacteria</taxon>
        <taxon>Rhodobacterales</taxon>
        <taxon>Roseobacteraceae</taxon>
        <taxon>Thalassococcus</taxon>
    </lineage>
</organism>